<dbReference type="OrthoDB" id="79562at2759"/>
<gene>
    <name evidence="13" type="ORF">ANCCAN_04860</name>
</gene>
<dbReference type="InterPro" id="IPR027268">
    <property type="entry name" value="Peptidase_M4/M1_CTD_sf"/>
</dbReference>
<dbReference type="InterPro" id="IPR042097">
    <property type="entry name" value="Aminopeptidase_N-like_N_sf"/>
</dbReference>
<feature type="binding site" evidence="10">
    <location>
        <position position="459"/>
    </location>
    <ligand>
        <name>Zn(2+)</name>
        <dbReference type="ChEBI" id="CHEBI:29105"/>
        <note>catalytic</note>
    </ligand>
</feature>
<dbReference type="AlphaFoldDB" id="A0A368H1G3"/>
<comment type="similarity">
    <text evidence="2">Belongs to the peptidase M1 family.</text>
</comment>
<dbReference type="Gene3D" id="3.30.2010.30">
    <property type="match status" value="1"/>
</dbReference>
<dbReference type="InterPro" id="IPR034015">
    <property type="entry name" value="M1_LTA4H"/>
</dbReference>
<evidence type="ECO:0000256" key="2">
    <source>
        <dbReference type="ARBA" id="ARBA00010136"/>
    </source>
</evidence>
<dbReference type="STRING" id="29170.A0A368H1G3"/>
<evidence type="ECO:0000256" key="8">
    <source>
        <dbReference type="ARBA" id="ARBA00023049"/>
    </source>
</evidence>
<evidence type="ECO:0000256" key="6">
    <source>
        <dbReference type="ARBA" id="ARBA00022801"/>
    </source>
</evidence>
<evidence type="ECO:0000256" key="10">
    <source>
        <dbReference type="PIRSR" id="PIRSR634015-3"/>
    </source>
</evidence>
<feature type="binding site" evidence="10">
    <location>
        <position position="463"/>
    </location>
    <ligand>
        <name>Zn(2+)</name>
        <dbReference type="ChEBI" id="CHEBI:29105"/>
        <note>catalytic</note>
    </ligand>
</feature>
<evidence type="ECO:0000256" key="4">
    <source>
        <dbReference type="ARBA" id="ARBA00022670"/>
    </source>
</evidence>
<dbReference type="Proteomes" id="UP000252519">
    <property type="component" value="Unassembled WGS sequence"/>
</dbReference>
<keyword evidence="14" id="KW-1185">Reference proteome</keyword>
<dbReference type="Pfam" id="PF17900">
    <property type="entry name" value="Peptidase_M1_N"/>
    <property type="match status" value="1"/>
</dbReference>
<feature type="active site" description="Proton donor" evidence="9">
    <location>
        <position position="548"/>
    </location>
</feature>
<feature type="binding site" evidence="10">
    <location>
        <position position="482"/>
    </location>
    <ligand>
        <name>Zn(2+)</name>
        <dbReference type="ChEBI" id="CHEBI:29105"/>
        <note>catalytic</note>
    </ligand>
</feature>
<comment type="caution">
    <text evidence="13">The sequence shown here is derived from an EMBL/GenBank/DDBJ whole genome shotgun (WGS) entry which is preliminary data.</text>
</comment>
<evidence type="ECO:0000256" key="7">
    <source>
        <dbReference type="ARBA" id="ARBA00022833"/>
    </source>
</evidence>
<keyword evidence="6 13" id="KW-0378">Hydrolase</keyword>
<dbReference type="GO" id="GO:0043171">
    <property type="term" value="P:peptide catabolic process"/>
    <property type="evidence" value="ECO:0007669"/>
    <property type="project" value="TreeGrafter"/>
</dbReference>
<dbReference type="EMBL" id="JOJR01000038">
    <property type="protein sequence ID" value="RCN49115.1"/>
    <property type="molecule type" value="Genomic_DNA"/>
</dbReference>
<dbReference type="FunFam" id="3.30.2010.30:FF:000001">
    <property type="entry name" value="Leukotriene A(4) hydrolase"/>
    <property type="match status" value="1"/>
</dbReference>
<reference evidence="13 14" key="1">
    <citation type="submission" date="2014-10" db="EMBL/GenBank/DDBJ databases">
        <title>Draft genome of the hookworm Ancylostoma caninum.</title>
        <authorList>
            <person name="Mitreva M."/>
        </authorList>
    </citation>
    <scope>NUCLEOTIDE SEQUENCE [LARGE SCALE GENOMIC DNA]</scope>
    <source>
        <strain evidence="13 14">Baltimore</strain>
    </source>
</reference>
<dbReference type="InterPro" id="IPR014782">
    <property type="entry name" value="Peptidase_M1_dom"/>
</dbReference>
<dbReference type="GO" id="GO:0004177">
    <property type="term" value="F:aminopeptidase activity"/>
    <property type="evidence" value="ECO:0007669"/>
    <property type="project" value="TreeGrafter"/>
</dbReference>
<evidence type="ECO:0000313" key="14">
    <source>
        <dbReference type="Proteomes" id="UP000252519"/>
    </source>
</evidence>
<dbReference type="GO" id="GO:0004301">
    <property type="term" value="F:epoxide hydrolase activity"/>
    <property type="evidence" value="ECO:0007669"/>
    <property type="project" value="TreeGrafter"/>
</dbReference>
<dbReference type="CDD" id="cd02440">
    <property type="entry name" value="AdoMet_MTases"/>
    <property type="match status" value="1"/>
</dbReference>
<dbReference type="InterPro" id="IPR049980">
    <property type="entry name" value="LTA4H_cat"/>
</dbReference>
<dbReference type="GO" id="GO:0005829">
    <property type="term" value="C:cytosol"/>
    <property type="evidence" value="ECO:0007669"/>
    <property type="project" value="TreeGrafter"/>
</dbReference>
<dbReference type="PANTHER" id="PTHR45726:SF3">
    <property type="entry name" value="LEUKOTRIENE A-4 HYDROLASE"/>
    <property type="match status" value="1"/>
</dbReference>
<sequence length="584" mass="65310">MICCVQVLELGAGTGICGLTLAALGADVIITDLPSRLPLILKNYEANRSHCFGSVTVEALDWSCPGTLPDVDLLVLVDCIYYLDSIDPLIKTMTSCNAKEVLCIYEKRDIGEPVIAQNVFLEKIVNFYEVQIVPDSDLHPDYSGCDEIAVIKLIRKYLTGCTVFVYSIWMVYRDPATASNYDQIKVVHYFLDWKVDFSEKKIAGSILMTLKAVTAVDKVVLDAHNLAISSVKINGQDAKFSVEHWTLGDKVVVQTEPLSEGQEVKLEIKYSTAKEATALQFLDKELTADKKAPYLFSQCQAIHARSIMPCMDTPSVKSTYDAQVTVPSSLTCLMSAIGKEKKTAGDCTTYTFNQPVTIPSYLLAIVVGHIERREISPRCAVWCEPSIVDSAKWEFESTEKILQTAEKLAGPYRWGRFLKYALVVLPPTFPFGGMENPCLTFVTPTLLSGDRSLVNVVAHEISHSWTGNLVTNASWEHFWLNEGFTVFLERKIHGRLQGEPERQFESECGYDEALTTAVKTFGDSHEFTKLIPDERGIDPDDAFSSVPYEKGSAFLFTIEQLLGEPERFEEFLRKYIEKYGKLCT</sequence>
<dbReference type="GO" id="GO:0008270">
    <property type="term" value="F:zinc ion binding"/>
    <property type="evidence" value="ECO:0007669"/>
    <property type="project" value="InterPro"/>
</dbReference>
<evidence type="ECO:0000256" key="3">
    <source>
        <dbReference type="ARBA" id="ARBA00022490"/>
    </source>
</evidence>
<comment type="subcellular location">
    <subcellularLocation>
        <location evidence="1">Cytoplasm</location>
    </subcellularLocation>
</comment>
<dbReference type="Gene3D" id="1.10.390.10">
    <property type="entry name" value="Neutral Protease Domain 2"/>
    <property type="match status" value="1"/>
</dbReference>
<evidence type="ECO:0000259" key="12">
    <source>
        <dbReference type="Pfam" id="PF17900"/>
    </source>
</evidence>
<organism evidence="13 14">
    <name type="scientific">Ancylostoma caninum</name>
    <name type="common">Dog hookworm</name>
    <dbReference type="NCBI Taxonomy" id="29170"/>
    <lineage>
        <taxon>Eukaryota</taxon>
        <taxon>Metazoa</taxon>
        <taxon>Ecdysozoa</taxon>
        <taxon>Nematoda</taxon>
        <taxon>Chromadorea</taxon>
        <taxon>Rhabditida</taxon>
        <taxon>Rhabditina</taxon>
        <taxon>Rhabditomorpha</taxon>
        <taxon>Strongyloidea</taxon>
        <taxon>Ancylostomatidae</taxon>
        <taxon>Ancylostomatinae</taxon>
        <taxon>Ancylostoma</taxon>
    </lineage>
</organism>
<dbReference type="SUPFAM" id="SSF55486">
    <property type="entry name" value="Metalloproteases ('zincins'), catalytic domain"/>
    <property type="match status" value="1"/>
</dbReference>
<dbReference type="Pfam" id="PF10294">
    <property type="entry name" value="Methyltransf_16"/>
    <property type="match status" value="1"/>
</dbReference>
<evidence type="ECO:0000313" key="13">
    <source>
        <dbReference type="EMBL" id="RCN49115.1"/>
    </source>
</evidence>
<dbReference type="InterPro" id="IPR045357">
    <property type="entry name" value="Aminopeptidase_N-like_N"/>
</dbReference>
<dbReference type="InterPro" id="IPR019410">
    <property type="entry name" value="Methyltransf_16"/>
</dbReference>
<comment type="cofactor">
    <cofactor evidence="10">
        <name>Zn(2+)</name>
        <dbReference type="ChEBI" id="CHEBI:29105"/>
    </cofactor>
    <text evidence="10">Binds 1 zinc ion per subunit.</text>
</comment>
<evidence type="ECO:0000259" key="11">
    <source>
        <dbReference type="Pfam" id="PF01433"/>
    </source>
</evidence>
<dbReference type="Gene3D" id="3.40.50.150">
    <property type="entry name" value="Vaccinia Virus protein VP39"/>
    <property type="match status" value="1"/>
</dbReference>
<dbReference type="InterPro" id="IPR029063">
    <property type="entry name" value="SAM-dependent_MTases_sf"/>
</dbReference>
<evidence type="ECO:0000256" key="1">
    <source>
        <dbReference type="ARBA" id="ARBA00004496"/>
    </source>
</evidence>
<keyword evidence="8" id="KW-0482">Metalloprotease</keyword>
<dbReference type="GO" id="GO:0006508">
    <property type="term" value="P:proteolysis"/>
    <property type="evidence" value="ECO:0007669"/>
    <property type="project" value="UniProtKB-KW"/>
</dbReference>
<keyword evidence="3" id="KW-0963">Cytoplasm</keyword>
<evidence type="ECO:0000256" key="5">
    <source>
        <dbReference type="ARBA" id="ARBA00022723"/>
    </source>
</evidence>
<protein>
    <submittedName>
        <fullName evidence="13">Putative leukotriene A-4 hydrolase</fullName>
    </submittedName>
</protein>
<dbReference type="Pfam" id="PF01433">
    <property type="entry name" value="Peptidase_M1"/>
    <property type="match status" value="1"/>
</dbReference>
<dbReference type="CDD" id="cd09599">
    <property type="entry name" value="M1_LTA4H"/>
    <property type="match status" value="1"/>
</dbReference>
<dbReference type="InterPro" id="IPR001930">
    <property type="entry name" value="Peptidase_M1"/>
</dbReference>
<dbReference type="Gene3D" id="2.60.40.1730">
    <property type="entry name" value="tricorn interacting facor f3 domain"/>
    <property type="match status" value="1"/>
</dbReference>
<proteinExistence type="inferred from homology"/>
<dbReference type="PRINTS" id="PR00756">
    <property type="entry name" value="ALADIPTASE"/>
</dbReference>
<dbReference type="SUPFAM" id="SSF53335">
    <property type="entry name" value="S-adenosyl-L-methionine-dependent methyltransferases"/>
    <property type="match status" value="1"/>
</dbReference>
<feature type="domain" description="Peptidase M1 membrane alanine aminopeptidase" evidence="11">
    <location>
        <begin position="393"/>
        <end position="580"/>
    </location>
</feature>
<evidence type="ECO:0000256" key="9">
    <source>
        <dbReference type="PIRSR" id="PIRSR634015-1"/>
    </source>
</evidence>
<accession>A0A368H1G3</accession>
<dbReference type="FunFam" id="2.60.40.1730:FF:000004">
    <property type="entry name" value="Leukotriene A(4) hydrolase"/>
    <property type="match status" value="1"/>
</dbReference>
<feature type="active site" description="Proton acceptor" evidence="9">
    <location>
        <position position="460"/>
    </location>
</feature>
<dbReference type="PANTHER" id="PTHR45726">
    <property type="entry name" value="LEUKOTRIENE A-4 HYDROLASE"/>
    <property type="match status" value="1"/>
</dbReference>
<dbReference type="SUPFAM" id="SSF63737">
    <property type="entry name" value="Leukotriene A4 hydrolase N-terminal domain"/>
    <property type="match status" value="1"/>
</dbReference>
<keyword evidence="4" id="KW-0645">Protease</keyword>
<keyword evidence="7 10" id="KW-0862">Zinc</keyword>
<dbReference type="GO" id="GO:0008237">
    <property type="term" value="F:metallopeptidase activity"/>
    <property type="evidence" value="ECO:0007669"/>
    <property type="project" value="UniProtKB-KW"/>
</dbReference>
<feature type="domain" description="Aminopeptidase N-like N-terminal" evidence="12">
    <location>
        <begin position="187"/>
        <end position="362"/>
    </location>
</feature>
<keyword evidence="5 10" id="KW-0479">Metal-binding</keyword>
<name>A0A368H1G3_ANCCA</name>